<comment type="similarity">
    <text evidence="2">Belongs to the glycosyltransferase 31 family.</text>
</comment>
<evidence type="ECO:0000256" key="8">
    <source>
        <dbReference type="ARBA" id="ARBA00023034"/>
    </source>
</evidence>
<evidence type="ECO:0000256" key="10">
    <source>
        <dbReference type="ARBA" id="ARBA00023180"/>
    </source>
</evidence>
<dbReference type="RefSeq" id="XP_023164216.2">
    <property type="nucleotide sequence ID" value="XM_023308448.2"/>
</dbReference>
<evidence type="ECO:0000256" key="2">
    <source>
        <dbReference type="ARBA" id="ARBA00008661"/>
    </source>
</evidence>
<dbReference type="PANTHER" id="PTHR11214:SF379">
    <property type="entry name" value="HEXOSYLTRANSFERASE-RELATED"/>
    <property type="match status" value="1"/>
</dbReference>
<keyword evidence="9 12" id="KW-0472">Membrane</keyword>
<sequence>MAAVGNLHNTRILRFLLVLIVVILTIFIYASYSTTATLTPTHMHAAAPAPTPQQLTAIAAAGHQQQQQPLMAALNNTGEFGLAPAEELTNSNNNNNNNKAKQQEQQHKKPQHRLPTIDEDALLDGGAAGASPIAMGSEQGDEMLDEPQYVQNIDAITGNINTNSNNNNNISETKQAATVAVVQQQLQQQQQQPQSPSDAENLMIPTSNLQKFIENADKILKNMTVNSSSSSNTAAAPAVAAPSAAVASAPSEQRTDKTNQPGLMEDVQINLLDNNNSPAGSYAVMPVKVPVEEDIKKKPATAKPKPKNTNNKPSSGPMDPSKGIPAERIYESGHLNEQIDVERICPSNGLNTRLLILITSAQTHADARMSIRQTWGHYGTRRDISMAFVLGRGTNETVNAALNQENYMYGDLIRGNFIDSYNNLTLKTISSLEWTDQHCSSAKYILKTDDDMFINVPKLLNFLKQLEKRKEKRAIYGRLAKKWKPIRNKKSKYYVSTDQFPASVFPSFTTGPAYVMTGSIVHDLYVRSLKTVYLKLEDVFTTGIVAQSLGIERLHVNEFVNRRISFNPCNIRNAISVHMIKSNEQFDLWKKLLDQATKCK</sequence>
<dbReference type="Proteomes" id="UP000504633">
    <property type="component" value="Unplaced"/>
</dbReference>
<feature type="region of interest" description="Disordered" evidence="11">
    <location>
        <begin position="85"/>
        <end position="113"/>
    </location>
</feature>
<dbReference type="AlphaFoldDB" id="A0A6J1LI46"/>
<reference evidence="14" key="1">
    <citation type="submission" date="2025-08" db="UniProtKB">
        <authorList>
            <consortium name="RefSeq"/>
        </authorList>
    </citation>
    <scope>IDENTIFICATION</scope>
    <source>
        <strain evidence="14">15085-1641.00</strain>
        <tissue evidence="14">Whole body</tissue>
    </source>
</reference>
<dbReference type="GO" id="GO:0000139">
    <property type="term" value="C:Golgi membrane"/>
    <property type="evidence" value="ECO:0007669"/>
    <property type="project" value="UniProtKB-SubCell"/>
</dbReference>
<feature type="transmembrane region" description="Helical" evidence="12">
    <location>
        <begin position="12"/>
        <end position="32"/>
    </location>
</feature>
<dbReference type="Pfam" id="PF01762">
    <property type="entry name" value="Galactosyl_T"/>
    <property type="match status" value="1"/>
</dbReference>
<dbReference type="GeneID" id="111594951"/>
<dbReference type="FunFam" id="3.90.550.50:FF:000001">
    <property type="entry name" value="Hexosyltransferase"/>
    <property type="match status" value="1"/>
</dbReference>
<evidence type="ECO:0000256" key="7">
    <source>
        <dbReference type="ARBA" id="ARBA00022989"/>
    </source>
</evidence>
<evidence type="ECO:0000256" key="11">
    <source>
        <dbReference type="SAM" id="MobiDB-lite"/>
    </source>
</evidence>
<accession>A0A6J1LI46</accession>
<feature type="compositionally biased region" description="Low complexity" evidence="11">
    <location>
        <begin position="90"/>
        <end position="100"/>
    </location>
</feature>
<feature type="region of interest" description="Disordered" evidence="11">
    <location>
        <begin position="296"/>
        <end position="325"/>
    </location>
</feature>
<evidence type="ECO:0000256" key="12">
    <source>
        <dbReference type="SAM" id="Phobius"/>
    </source>
</evidence>
<keyword evidence="5 12" id="KW-0812">Transmembrane</keyword>
<evidence type="ECO:0000256" key="5">
    <source>
        <dbReference type="ARBA" id="ARBA00022692"/>
    </source>
</evidence>
<protein>
    <submittedName>
        <fullName evidence="14">N-acetyllactosaminide beta-1,3-N-acetylglucosaminyltransferase 4</fullName>
    </submittedName>
</protein>
<evidence type="ECO:0000256" key="4">
    <source>
        <dbReference type="ARBA" id="ARBA00022679"/>
    </source>
</evidence>
<comment type="subcellular location">
    <subcellularLocation>
        <location evidence="1">Golgi apparatus membrane</location>
        <topology evidence="1">Single-pass type II membrane protein</topology>
    </subcellularLocation>
</comment>
<gene>
    <name evidence="14" type="primary">LOC111594951</name>
</gene>
<organism evidence="13 14">
    <name type="scientific">Drosophila hydei</name>
    <name type="common">Fruit fly</name>
    <dbReference type="NCBI Taxonomy" id="7224"/>
    <lineage>
        <taxon>Eukaryota</taxon>
        <taxon>Metazoa</taxon>
        <taxon>Ecdysozoa</taxon>
        <taxon>Arthropoda</taxon>
        <taxon>Hexapoda</taxon>
        <taxon>Insecta</taxon>
        <taxon>Pterygota</taxon>
        <taxon>Neoptera</taxon>
        <taxon>Endopterygota</taxon>
        <taxon>Diptera</taxon>
        <taxon>Brachycera</taxon>
        <taxon>Muscomorpha</taxon>
        <taxon>Ephydroidea</taxon>
        <taxon>Drosophilidae</taxon>
        <taxon>Drosophila</taxon>
    </lineage>
</organism>
<proteinExistence type="inferred from homology"/>
<keyword evidence="7 12" id="KW-1133">Transmembrane helix</keyword>
<keyword evidence="6" id="KW-0735">Signal-anchor</keyword>
<evidence type="ECO:0000313" key="14">
    <source>
        <dbReference type="RefSeq" id="XP_023164216.2"/>
    </source>
</evidence>
<evidence type="ECO:0000256" key="6">
    <source>
        <dbReference type="ARBA" id="ARBA00022968"/>
    </source>
</evidence>
<dbReference type="Gene3D" id="3.90.550.50">
    <property type="match status" value="1"/>
</dbReference>
<keyword evidence="10" id="KW-0325">Glycoprotein</keyword>
<name>A0A6J1LI46_DROHY</name>
<keyword evidence="13" id="KW-1185">Reference proteome</keyword>
<keyword evidence="8" id="KW-0333">Golgi apparatus</keyword>
<dbReference type="KEGG" id="dhe:111594951"/>
<dbReference type="OrthoDB" id="5512589at2759"/>
<dbReference type="GO" id="GO:0016758">
    <property type="term" value="F:hexosyltransferase activity"/>
    <property type="evidence" value="ECO:0007669"/>
    <property type="project" value="InterPro"/>
</dbReference>
<keyword evidence="4" id="KW-0808">Transferase</keyword>
<dbReference type="PANTHER" id="PTHR11214">
    <property type="entry name" value="BETA-1,3-N-ACETYLGLUCOSAMINYLTRANSFERASE"/>
    <property type="match status" value="1"/>
</dbReference>
<evidence type="ECO:0000256" key="3">
    <source>
        <dbReference type="ARBA" id="ARBA00022676"/>
    </source>
</evidence>
<evidence type="ECO:0000256" key="9">
    <source>
        <dbReference type="ARBA" id="ARBA00023136"/>
    </source>
</evidence>
<keyword evidence="3" id="KW-0328">Glycosyltransferase</keyword>
<feature type="region of interest" description="Disordered" evidence="11">
    <location>
        <begin position="243"/>
        <end position="263"/>
    </location>
</feature>
<evidence type="ECO:0000313" key="13">
    <source>
        <dbReference type="Proteomes" id="UP000504633"/>
    </source>
</evidence>
<dbReference type="GO" id="GO:0006493">
    <property type="term" value="P:protein O-linked glycosylation"/>
    <property type="evidence" value="ECO:0007669"/>
    <property type="project" value="TreeGrafter"/>
</dbReference>
<evidence type="ECO:0000256" key="1">
    <source>
        <dbReference type="ARBA" id="ARBA00004323"/>
    </source>
</evidence>
<dbReference type="InterPro" id="IPR002659">
    <property type="entry name" value="Glyco_trans_31"/>
</dbReference>
<dbReference type="OMA" id="HKKHPQH"/>